<dbReference type="AlphaFoldDB" id="E6KXK0"/>
<protein>
    <submittedName>
        <fullName evidence="2">Uncharacterized protein</fullName>
    </submittedName>
</protein>
<evidence type="ECO:0000313" key="2">
    <source>
        <dbReference type="EMBL" id="EFU67785.1"/>
    </source>
</evidence>
<dbReference type="HOGENOM" id="CLU_2271414_0_0_6"/>
<gene>
    <name evidence="2" type="ORF">HMPREF9064_0882</name>
</gene>
<dbReference type="RefSeq" id="WP_006718129.1">
    <property type="nucleotide sequence ID" value="NZ_GL622200.1"/>
</dbReference>
<accession>E6KXK0</accession>
<organism evidence="2 3">
    <name type="scientific">Aggregatibacter segnis ATCC 33393</name>
    <dbReference type="NCBI Taxonomy" id="888057"/>
    <lineage>
        <taxon>Bacteria</taxon>
        <taxon>Pseudomonadati</taxon>
        <taxon>Pseudomonadota</taxon>
        <taxon>Gammaproteobacteria</taxon>
        <taxon>Pasteurellales</taxon>
        <taxon>Pasteurellaceae</taxon>
        <taxon>Aggregatibacter</taxon>
    </lineage>
</organism>
<sequence>MTALLVDRHKRGRLRHRGAKLAQMLLKKRMSELQQEIKMNKRDLFNIFKMSIFTLAITYLFVLSKFNFDFSKVNILKVLGFFPIVFISLLFCFYLGRMLKDK</sequence>
<evidence type="ECO:0000313" key="3">
    <source>
        <dbReference type="Proteomes" id="UP000032871"/>
    </source>
</evidence>
<feature type="transmembrane region" description="Helical" evidence="1">
    <location>
        <begin position="75"/>
        <end position="96"/>
    </location>
</feature>
<keyword evidence="1" id="KW-1133">Transmembrane helix</keyword>
<reference evidence="2 3" key="1">
    <citation type="submission" date="2010-12" db="EMBL/GenBank/DDBJ databases">
        <authorList>
            <person name="Muzny D."/>
            <person name="Qin X."/>
            <person name="Deng J."/>
            <person name="Jiang H."/>
            <person name="Liu Y."/>
            <person name="Qu J."/>
            <person name="Song X.-Z."/>
            <person name="Zhang L."/>
            <person name="Thornton R."/>
            <person name="Coyle M."/>
            <person name="Francisco L."/>
            <person name="Jackson L."/>
            <person name="Javaid M."/>
            <person name="Korchina V."/>
            <person name="Kovar C."/>
            <person name="Mata R."/>
            <person name="Mathew T."/>
            <person name="Ngo R."/>
            <person name="Nguyen L."/>
            <person name="Nguyen N."/>
            <person name="Okwuonu G."/>
            <person name="Ongeri F."/>
            <person name="Pham C."/>
            <person name="Simmons D."/>
            <person name="Wilczek-Boney K."/>
            <person name="Hale W."/>
            <person name="Jakkamsetti A."/>
            <person name="Pham P."/>
            <person name="Ruth R."/>
            <person name="San Lucas F."/>
            <person name="Warren J."/>
            <person name="Zhang J."/>
            <person name="Zhao Z."/>
            <person name="Zhou C."/>
            <person name="Zhu D."/>
            <person name="Lee S."/>
            <person name="Bess C."/>
            <person name="Blankenburg K."/>
            <person name="Forbes L."/>
            <person name="Fu Q."/>
            <person name="Gubbala S."/>
            <person name="Hirani K."/>
            <person name="Jayaseelan J.C."/>
            <person name="Lara F."/>
            <person name="Munidasa M."/>
            <person name="Palculict T."/>
            <person name="Patil S."/>
            <person name="Pu L.-L."/>
            <person name="Saada N."/>
            <person name="Tang L."/>
            <person name="Weissenberger G."/>
            <person name="Zhu Y."/>
            <person name="Hemphill L."/>
            <person name="Shang Y."/>
            <person name="Youmans B."/>
            <person name="Ayvaz T."/>
            <person name="Ross M."/>
            <person name="Santibanez J."/>
            <person name="Aqrawi P."/>
            <person name="Gross S."/>
            <person name="Joshi V."/>
            <person name="Fowler G."/>
            <person name="Nazareth L."/>
            <person name="Reid J."/>
            <person name="Worley K."/>
            <person name="Petrosino J."/>
            <person name="Highlander S."/>
            <person name="Gibbs R."/>
        </authorList>
    </citation>
    <scope>NUCLEOTIDE SEQUENCE [LARGE SCALE GENOMIC DNA]</scope>
    <source>
        <strain evidence="2 3">ATCC 33393</strain>
    </source>
</reference>
<keyword evidence="1" id="KW-0472">Membrane</keyword>
<name>E6KXK0_9PAST</name>
<feature type="transmembrane region" description="Helical" evidence="1">
    <location>
        <begin position="44"/>
        <end position="63"/>
    </location>
</feature>
<keyword evidence="3" id="KW-1185">Reference proteome</keyword>
<comment type="caution">
    <text evidence="2">The sequence shown here is derived from an EMBL/GenBank/DDBJ whole genome shotgun (WGS) entry which is preliminary data.</text>
</comment>
<evidence type="ECO:0000256" key="1">
    <source>
        <dbReference type="SAM" id="Phobius"/>
    </source>
</evidence>
<proteinExistence type="predicted"/>
<keyword evidence="1" id="KW-0812">Transmembrane</keyword>
<dbReference type="EMBL" id="AEPS01000004">
    <property type="protein sequence ID" value="EFU67785.1"/>
    <property type="molecule type" value="Genomic_DNA"/>
</dbReference>
<dbReference type="Proteomes" id="UP000032871">
    <property type="component" value="Unassembled WGS sequence"/>
</dbReference>